<dbReference type="Proteomes" id="UP000789702">
    <property type="component" value="Unassembled WGS sequence"/>
</dbReference>
<name>A0ACA9PN64_9GLOM</name>
<comment type="caution">
    <text evidence="1">The sequence shown here is derived from an EMBL/GenBank/DDBJ whole genome shotgun (WGS) entry which is preliminary data.</text>
</comment>
<protein>
    <submittedName>
        <fullName evidence="1">9715_t:CDS:1</fullName>
    </submittedName>
</protein>
<gene>
    <name evidence="1" type="ORF">DHETER_LOCUS12225</name>
</gene>
<evidence type="ECO:0000313" key="1">
    <source>
        <dbReference type="EMBL" id="CAG8710384.1"/>
    </source>
</evidence>
<dbReference type="EMBL" id="CAJVPU010029328">
    <property type="protein sequence ID" value="CAG8710384.1"/>
    <property type="molecule type" value="Genomic_DNA"/>
</dbReference>
<accession>A0ACA9PN64</accession>
<feature type="non-terminal residue" evidence="1">
    <location>
        <position position="1"/>
    </location>
</feature>
<organism evidence="1 2">
    <name type="scientific">Dentiscutata heterogama</name>
    <dbReference type="NCBI Taxonomy" id="1316150"/>
    <lineage>
        <taxon>Eukaryota</taxon>
        <taxon>Fungi</taxon>
        <taxon>Fungi incertae sedis</taxon>
        <taxon>Mucoromycota</taxon>
        <taxon>Glomeromycotina</taxon>
        <taxon>Glomeromycetes</taxon>
        <taxon>Diversisporales</taxon>
        <taxon>Gigasporaceae</taxon>
        <taxon>Dentiscutata</taxon>
    </lineage>
</organism>
<proteinExistence type="predicted"/>
<sequence length="42" mass="4975">KVILENKNTWEIKISKSSLMYKSNIQKTLKEAQESCYKNIEI</sequence>
<evidence type="ECO:0000313" key="2">
    <source>
        <dbReference type="Proteomes" id="UP000789702"/>
    </source>
</evidence>
<keyword evidence="2" id="KW-1185">Reference proteome</keyword>
<reference evidence="1" key="1">
    <citation type="submission" date="2021-06" db="EMBL/GenBank/DDBJ databases">
        <authorList>
            <person name="Kallberg Y."/>
            <person name="Tangrot J."/>
            <person name="Rosling A."/>
        </authorList>
    </citation>
    <scope>NUCLEOTIDE SEQUENCE</scope>
    <source>
        <strain evidence="1">IL203A</strain>
    </source>
</reference>